<dbReference type="InterPro" id="IPR022657">
    <property type="entry name" value="De-COase2_CS"/>
</dbReference>
<reference evidence="10 11" key="1">
    <citation type="submission" date="2019-03" db="EMBL/GenBank/DDBJ databases">
        <title>Genomic Encyclopedia of Type Strains, Phase IV (KMG-IV): sequencing the most valuable type-strain genomes for metagenomic binning, comparative biology and taxonomic classification.</title>
        <authorList>
            <person name="Goeker M."/>
        </authorList>
    </citation>
    <scope>NUCLEOTIDE SEQUENCE [LARGE SCALE GENOMIC DNA]</scope>
    <source>
        <strain evidence="10 11">DSM 2132</strain>
    </source>
</reference>
<accession>A0A4R2PLH4</accession>
<evidence type="ECO:0000256" key="7">
    <source>
        <dbReference type="PIRSR" id="PIRSR600183-50"/>
    </source>
</evidence>
<dbReference type="InterPro" id="IPR000183">
    <property type="entry name" value="Orn/DAP/Arg_de-COase"/>
</dbReference>
<dbReference type="HAMAP" id="MF_02120">
    <property type="entry name" value="LysA"/>
    <property type="match status" value="1"/>
</dbReference>
<comment type="pathway">
    <text evidence="5 8">Amino-acid biosynthesis; L-lysine biosynthesis via DAP pathway; L-lysine from DL-2,6-diaminopimelate: step 1/1.</text>
</comment>
<dbReference type="Pfam" id="PF02784">
    <property type="entry name" value="Orn_Arg_deC_N"/>
    <property type="match status" value="1"/>
</dbReference>
<dbReference type="PROSITE" id="PS00878">
    <property type="entry name" value="ODR_DC_2_1"/>
    <property type="match status" value="1"/>
</dbReference>
<dbReference type="GO" id="GO:0008836">
    <property type="term" value="F:diaminopimelate decarboxylase activity"/>
    <property type="evidence" value="ECO:0007669"/>
    <property type="project" value="UniProtKB-UniRule"/>
</dbReference>
<feature type="binding site" evidence="5">
    <location>
        <position position="347"/>
    </location>
    <ligand>
        <name>substrate</name>
    </ligand>
</feature>
<evidence type="ECO:0000256" key="3">
    <source>
        <dbReference type="ARBA" id="ARBA00022898"/>
    </source>
</evidence>
<dbReference type="FunFam" id="3.20.20.10:FF:000003">
    <property type="entry name" value="Diaminopimelate decarboxylase"/>
    <property type="match status" value="1"/>
</dbReference>
<proteinExistence type="inferred from homology"/>
<dbReference type="FunCoup" id="A0A4R2PLH4">
    <property type="interactions" value="442"/>
</dbReference>
<dbReference type="UniPathway" id="UPA00034">
    <property type="reaction ID" value="UER00027"/>
</dbReference>
<comment type="similarity">
    <text evidence="5">Belongs to the Orn/Lys/Arg decarboxylase class-II family. LysA subfamily.</text>
</comment>
<comment type="subunit">
    <text evidence="5">Homodimer.</text>
</comment>
<dbReference type="OrthoDB" id="9802241at2"/>
<comment type="caution">
    <text evidence="10">The sequence shown here is derived from an EMBL/GenBank/DDBJ whole genome shotgun (WGS) entry which is preliminary data.</text>
</comment>
<dbReference type="InterPro" id="IPR029066">
    <property type="entry name" value="PLP-binding_barrel"/>
</dbReference>
<feature type="binding site" evidence="5">
    <location>
        <begin position="275"/>
        <end position="278"/>
    </location>
    <ligand>
        <name>pyridoxal 5'-phosphate</name>
        <dbReference type="ChEBI" id="CHEBI:597326"/>
    </ligand>
</feature>
<keyword evidence="3 5" id="KW-0663">Pyridoxal phosphate</keyword>
<comment type="cofactor">
    <cofactor evidence="1 5 7 8">
        <name>pyridoxal 5'-phosphate</name>
        <dbReference type="ChEBI" id="CHEBI:597326"/>
    </cofactor>
</comment>
<name>A0A4R2PLH4_RHOSA</name>
<evidence type="ECO:0000256" key="6">
    <source>
        <dbReference type="NCBIfam" id="TIGR01048"/>
    </source>
</evidence>
<dbReference type="Gene3D" id="2.40.37.10">
    <property type="entry name" value="Lyase, Ornithine Decarboxylase, Chain A, domain 1"/>
    <property type="match status" value="1"/>
</dbReference>
<evidence type="ECO:0000256" key="8">
    <source>
        <dbReference type="RuleBase" id="RU003738"/>
    </source>
</evidence>
<evidence type="ECO:0000259" key="9">
    <source>
        <dbReference type="Pfam" id="PF02784"/>
    </source>
</evidence>
<dbReference type="PRINTS" id="PR01181">
    <property type="entry name" value="DAPDCRBXLASE"/>
</dbReference>
<feature type="binding site" evidence="5">
    <location>
        <position position="278"/>
    </location>
    <ligand>
        <name>substrate</name>
    </ligand>
</feature>
<feature type="binding site" evidence="5">
    <location>
        <position position="314"/>
    </location>
    <ligand>
        <name>substrate</name>
    </ligand>
</feature>
<gene>
    <name evidence="5" type="primary">lysA</name>
    <name evidence="10" type="ORF">EV659_103354</name>
</gene>
<feature type="modified residue" description="N6-(pyridoxal phosphate)lysine" evidence="5 7">
    <location>
        <position position="60"/>
    </location>
</feature>
<dbReference type="EC" id="4.1.1.20" evidence="5 6"/>
<dbReference type="NCBIfam" id="TIGR01048">
    <property type="entry name" value="lysA"/>
    <property type="match status" value="1"/>
</dbReference>
<keyword evidence="2 5" id="KW-0210">Decarboxylase</keyword>
<dbReference type="InterPro" id="IPR002986">
    <property type="entry name" value="DAP_deCOOHase_LysA"/>
</dbReference>
<evidence type="ECO:0000256" key="5">
    <source>
        <dbReference type="HAMAP-Rule" id="MF_02120"/>
    </source>
</evidence>
<dbReference type="PRINTS" id="PR01179">
    <property type="entry name" value="ODADCRBXLASE"/>
</dbReference>
<evidence type="ECO:0000256" key="1">
    <source>
        <dbReference type="ARBA" id="ARBA00001933"/>
    </source>
</evidence>
<feature type="binding site" evidence="5">
    <location>
        <position position="239"/>
    </location>
    <ligand>
        <name>pyridoxal 5'-phosphate</name>
        <dbReference type="ChEBI" id="CHEBI:597326"/>
    </ligand>
</feature>
<dbReference type="CDD" id="cd06828">
    <property type="entry name" value="PLPDE_III_DapDC"/>
    <property type="match status" value="1"/>
</dbReference>
<dbReference type="PROSITE" id="PS00879">
    <property type="entry name" value="ODR_DC_2_2"/>
    <property type="match status" value="1"/>
</dbReference>
<dbReference type="SUPFAM" id="SSF51419">
    <property type="entry name" value="PLP-binding barrel"/>
    <property type="match status" value="1"/>
</dbReference>
<protein>
    <recommendedName>
        <fullName evidence="5 6">Diaminopimelate decarboxylase</fullName>
        <shortName evidence="5">DAP decarboxylase</shortName>
        <shortName evidence="5">DAPDC</shortName>
        <ecNumber evidence="5 6">4.1.1.20</ecNumber>
    </recommendedName>
</protein>
<dbReference type="InterPro" id="IPR022653">
    <property type="entry name" value="De-COase2_pyr-phos_BS"/>
</dbReference>
<dbReference type="InterPro" id="IPR022644">
    <property type="entry name" value="De-COase2_N"/>
</dbReference>
<evidence type="ECO:0000313" key="10">
    <source>
        <dbReference type="EMBL" id="TCP36462.1"/>
    </source>
</evidence>
<dbReference type="Proteomes" id="UP000295399">
    <property type="component" value="Unassembled WGS sequence"/>
</dbReference>
<sequence length="423" mass="45654">MNHFHYRGGILFAEDVPLPVIADAVGTPVYVYAQSTLERHLTVFQEALAGLDHLVCFAVKANANMAVLRALAARGAGADVVSLGELERAVAAGIPPERIVFSGVGKSLEELSRGVALGIHQFNVESEPELERLSHMAQAQGRTAQISLRVNPDVAARTHAKIATGGAETKFGIPWTRARAVYAHAARLPGLEVAGIDVHIGSQLTDLEPFEQAFARVAHLVGQLREDGHQIRRLDLGGGLGIPYDPAEPEPPAPADYGRLVQKLAKPLGVSVIVEPGRLIAGNAGVLVTRVLFTKEGEARRFAVVDGAMNDLLRPAMYEAFHHIDTVRQTPDNAPRYDTDVVGPVCETADIFGRARSLPALAQGDLLVVRSAGAYGAVMASTYNSRPLVPEVLVKDDQWHVVRPRLDEAFWRGMDKLPPWLAH</sequence>
<organism evidence="10 11">
    <name type="scientific">Rhodothalassium salexigens DSM 2132</name>
    <dbReference type="NCBI Taxonomy" id="1188247"/>
    <lineage>
        <taxon>Bacteria</taxon>
        <taxon>Pseudomonadati</taxon>
        <taxon>Pseudomonadota</taxon>
        <taxon>Alphaproteobacteria</taxon>
        <taxon>Rhodothalassiales</taxon>
        <taxon>Rhodothalassiaceae</taxon>
        <taxon>Rhodothalassium</taxon>
    </lineage>
</organism>
<dbReference type="EMBL" id="SLXO01000003">
    <property type="protein sequence ID" value="TCP36462.1"/>
    <property type="molecule type" value="Genomic_DNA"/>
</dbReference>
<keyword evidence="5" id="KW-0028">Amino-acid biosynthesis</keyword>
<dbReference type="InParanoid" id="A0A4R2PLH4"/>
<dbReference type="SUPFAM" id="SSF50621">
    <property type="entry name" value="Alanine racemase C-terminal domain-like"/>
    <property type="match status" value="1"/>
</dbReference>
<feature type="binding site" evidence="5">
    <location>
        <position position="375"/>
    </location>
    <ligand>
        <name>pyridoxal 5'-phosphate</name>
        <dbReference type="ChEBI" id="CHEBI:597326"/>
    </ligand>
</feature>
<feature type="domain" description="Orn/DAP/Arg decarboxylase 2 N-terminal" evidence="9">
    <location>
        <begin position="36"/>
        <end position="281"/>
    </location>
</feature>
<evidence type="ECO:0000313" key="11">
    <source>
        <dbReference type="Proteomes" id="UP000295399"/>
    </source>
</evidence>
<comment type="catalytic activity">
    <reaction evidence="5 8">
        <text>meso-2,6-diaminopimelate + H(+) = L-lysine + CO2</text>
        <dbReference type="Rhea" id="RHEA:15101"/>
        <dbReference type="ChEBI" id="CHEBI:15378"/>
        <dbReference type="ChEBI" id="CHEBI:16526"/>
        <dbReference type="ChEBI" id="CHEBI:32551"/>
        <dbReference type="ChEBI" id="CHEBI:57791"/>
        <dbReference type="EC" id="4.1.1.20"/>
    </reaction>
</comment>
<keyword evidence="5 8" id="KW-0457">Lysine biosynthesis</keyword>
<keyword evidence="11" id="KW-1185">Reference proteome</keyword>
<dbReference type="GO" id="GO:0009089">
    <property type="term" value="P:lysine biosynthetic process via diaminopimelate"/>
    <property type="evidence" value="ECO:0007669"/>
    <property type="project" value="UniProtKB-UniRule"/>
</dbReference>
<feature type="binding site" evidence="5">
    <location>
        <position position="318"/>
    </location>
    <ligand>
        <name>substrate</name>
    </ligand>
</feature>
<dbReference type="GO" id="GO:0030170">
    <property type="term" value="F:pyridoxal phosphate binding"/>
    <property type="evidence" value="ECO:0007669"/>
    <property type="project" value="UniProtKB-UniRule"/>
</dbReference>
<evidence type="ECO:0000256" key="2">
    <source>
        <dbReference type="ARBA" id="ARBA00022793"/>
    </source>
</evidence>
<keyword evidence="4 5" id="KW-0456">Lyase</keyword>
<evidence type="ECO:0000256" key="4">
    <source>
        <dbReference type="ARBA" id="ARBA00023239"/>
    </source>
</evidence>
<dbReference type="AlphaFoldDB" id="A0A4R2PLH4"/>
<feature type="binding site" evidence="5">
    <location>
        <position position="375"/>
    </location>
    <ligand>
        <name>substrate</name>
    </ligand>
</feature>
<dbReference type="RefSeq" id="WP_132707993.1">
    <property type="nucleotide sequence ID" value="NZ_JACIGF010000003.1"/>
</dbReference>
<dbReference type="PANTHER" id="PTHR43727:SF2">
    <property type="entry name" value="GROUP IV DECARBOXYLASE"/>
    <property type="match status" value="1"/>
</dbReference>
<dbReference type="InterPro" id="IPR009006">
    <property type="entry name" value="Ala_racemase/Decarboxylase_C"/>
</dbReference>
<dbReference type="Gene3D" id="3.20.20.10">
    <property type="entry name" value="Alanine racemase"/>
    <property type="match status" value="1"/>
</dbReference>
<feature type="active site" description="Proton donor" evidence="7">
    <location>
        <position position="346"/>
    </location>
</feature>
<dbReference type="PANTHER" id="PTHR43727">
    <property type="entry name" value="DIAMINOPIMELATE DECARBOXYLASE"/>
    <property type="match status" value="1"/>
</dbReference>
<comment type="function">
    <text evidence="5">Specifically catalyzes the decarboxylation of meso-diaminopimelate (meso-DAP) to L-lysine.</text>
</comment>